<dbReference type="Gene3D" id="3.40.50.1240">
    <property type="entry name" value="Phosphoglycerate mutase-like"/>
    <property type="match status" value="1"/>
</dbReference>
<dbReference type="AlphaFoldDB" id="A0A382WSA4"/>
<name>A0A382WSA4_9ZZZZ</name>
<dbReference type="EMBL" id="UINC01161976">
    <property type="protein sequence ID" value="SVD61470.1"/>
    <property type="molecule type" value="Genomic_DNA"/>
</dbReference>
<feature type="non-terminal residue" evidence="2">
    <location>
        <position position="237"/>
    </location>
</feature>
<organism evidence="2">
    <name type="scientific">marine metagenome</name>
    <dbReference type="NCBI Taxonomy" id="408172"/>
    <lineage>
        <taxon>unclassified sequences</taxon>
        <taxon>metagenomes</taxon>
        <taxon>ecological metagenomes</taxon>
    </lineage>
</organism>
<proteinExistence type="predicted"/>
<protein>
    <recommendedName>
        <fullName evidence="3">Histidine phosphatase family protein</fullName>
    </recommendedName>
</protein>
<reference evidence="2" key="1">
    <citation type="submission" date="2018-05" db="EMBL/GenBank/DDBJ databases">
        <authorList>
            <person name="Lanie J.A."/>
            <person name="Ng W.-L."/>
            <person name="Kazmierczak K.M."/>
            <person name="Andrzejewski T.M."/>
            <person name="Davidsen T.M."/>
            <person name="Wayne K.J."/>
            <person name="Tettelin H."/>
            <person name="Glass J.I."/>
            <person name="Rusch D."/>
            <person name="Podicherti R."/>
            <person name="Tsui H.-C.T."/>
            <person name="Winkler M.E."/>
        </authorList>
    </citation>
    <scope>NUCLEOTIDE SEQUENCE</scope>
</reference>
<sequence>MNLSLRAYWFGIVLISIFLVGVSYADKSTGKKSFLSTAKEARESCTPFDLKSLHVAKVKGRWKLMDGKGVVHDFGYKAKRARATLSTIRQKQFSLICVIHDLFPPFIYFVPESQITKVIVVRHAEKAADSNAPGVELSGDGEKRATTLSNILNVSGVSAVFATKTSGGQSYKRTFETVNNYAQSKGFAVQYYKTVAEIVELIKEQYSGQSVLVAGHSSSVPGILEGLGIDDPPGING</sequence>
<accession>A0A382WSA4</accession>
<dbReference type="CDD" id="cd07040">
    <property type="entry name" value="HP"/>
    <property type="match status" value="1"/>
</dbReference>
<evidence type="ECO:0000256" key="1">
    <source>
        <dbReference type="SAM" id="Phobius"/>
    </source>
</evidence>
<feature type="transmembrane region" description="Helical" evidence="1">
    <location>
        <begin position="6"/>
        <end position="25"/>
    </location>
</feature>
<keyword evidence="1" id="KW-0472">Membrane</keyword>
<evidence type="ECO:0000313" key="2">
    <source>
        <dbReference type="EMBL" id="SVD61470.1"/>
    </source>
</evidence>
<keyword evidence="1" id="KW-1133">Transmembrane helix</keyword>
<gene>
    <name evidence="2" type="ORF">METZ01_LOCUS414324</name>
</gene>
<keyword evidence="1" id="KW-0812">Transmembrane</keyword>
<evidence type="ECO:0008006" key="3">
    <source>
        <dbReference type="Google" id="ProtNLM"/>
    </source>
</evidence>
<dbReference type="InterPro" id="IPR029033">
    <property type="entry name" value="His_PPase_superfam"/>
</dbReference>